<dbReference type="RefSeq" id="WP_111573442.1">
    <property type="nucleotide sequence ID" value="NZ_QLME01000036.1"/>
</dbReference>
<name>A0A4R7YST6_9FIRM</name>
<dbReference type="Proteomes" id="UP000294697">
    <property type="component" value="Unassembled WGS sequence"/>
</dbReference>
<dbReference type="OrthoDB" id="3197351at2"/>
<evidence type="ECO:0000313" key="1">
    <source>
        <dbReference type="EMBL" id="TDV97953.1"/>
    </source>
</evidence>
<dbReference type="AlphaFoldDB" id="A0A4R7YST6"/>
<proteinExistence type="predicted"/>
<sequence>MIDSFQAEWTDAQWEAVYYYEKEGTYQKAAEKLNIAFQNVEKRCKAAKWKEVELAEKTINNLIKDFILVEGE</sequence>
<accession>A0A4R7YST6</accession>
<organism evidence="1 2">
    <name type="scientific">Halanaerobium saccharolyticum</name>
    <dbReference type="NCBI Taxonomy" id="43595"/>
    <lineage>
        <taxon>Bacteria</taxon>
        <taxon>Bacillati</taxon>
        <taxon>Bacillota</taxon>
        <taxon>Clostridia</taxon>
        <taxon>Halanaerobiales</taxon>
        <taxon>Halanaerobiaceae</taxon>
        <taxon>Halanaerobium</taxon>
    </lineage>
</organism>
<gene>
    <name evidence="1" type="ORF">C8C77_13916</name>
</gene>
<reference evidence="1 2" key="1">
    <citation type="submission" date="2019-03" db="EMBL/GenBank/DDBJ databases">
        <title>Subsurface microbial communities from deep shales in Ohio and West Virginia, USA.</title>
        <authorList>
            <person name="Wrighton K."/>
        </authorList>
    </citation>
    <scope>NUCLEOTIDE SEQUENCE [LARGE SCALE GENOMIC DNA]</scope>
    <source>
        <strain evidence="1 2">MSL9.2</strain>
    </source>
</reference>
<dbReference type="EMBL" id="SODA01000039">
    <property type="protein sequence ID" value="TDV97953.1"/>
    <property type="molecule type" value="Genomic_DNA"/>
</dbReference>
<evidence type="ECO:0000313" key="2">
    <source>
        <dbReference type="Proteomes" id="UP000294697"/>
    </source>
</evidence>
<comment type="caution">
    <text evidence="1">The sequence shown here is derived from an EMBL/GenBank/DDBJ whole genome shotgun (WGS) entry which is preliminary data.</text>
</comment>
<protein>
    <submittedName>
        <fullName evidence="1">Uncharacterized protein</fullName>
    </submittedName>
</protein>